<feature type="domain" description="Phospholipid/glycerol acyltransferase" evidence="8">
    <location>
        <begin position="69"/>
        <end position="183"/>
    </location>
</feature>
<name>A0ABT2KWX1_9BACL</name>
<dbReference type="InterPro" id="IPR004552">
    <property type="entry name" value="AGP_acyltrans"/>
</dbReference>
<keyword evidence="5 7" id="KW-0443">Lipid metabolism</keyword>
<dbReference type="NCBIfam" id="TIGR00530">
    <property type="entry name" value="AGP_acyltrn"/>
    <property type="match status" value="1"/>
</dbReference>
<evidence type="ECO:0000256" key="5">
    <source>
        <dbReference type="ARBA" id="ARBA00023098"/>
    </source>
</evidence>
<evidence type="ECO:0000256" key="3">
    <source>
        <dbReference type="ARBA" id="ARBA00022516"/>
    </source>
</evidence>
<evidence type="ECO:0000256" key="2">
    <source>
        <dbReference type="ARBA" id="ARBA00008655"/>
    </source>
</evidence>
<dbReference type="GO" id="GO:0016746">
    <property type="term" value="F:acyltransferase activity"/>
    <property type="evidence" value="ECO:0007669"/>
    <property type="project" value="UniProtKB-KW"/>
</dbReference>
<keyword evidence="10" id="KW-1185">Reference proteome</keyword>
<evidence type="ECO:0000256" key="6">
    <source>
        <dbReference type="ARBA" id="ARBA00023315"/>
    </source>
</evidence>
<reference evidence="9 10" key="1">
    <citation type="submission" date="2022-07" db="EMBL/GenBank/DDBJ databases">
        <title>Genomic and pangenome structural analysis of the polyextremophile Exiguobacterium.</title>
        <authorList>
            <person name="Shen L."/>
        </authorList>
    </citation>
    <scope>NUCLEOTIDE SEQUENCE [LARGE SCALE GENOMIC DNA]</scope>
    <source>
        <strain evidence="9 10">12_1</strain>
    </source>
</reference>
<dbReference type="InterPro" id="IPR002123">
    <property type="entry name" value="Plipid/glycerol_acylTrfase"/>
</dbReference>
<protein>
    <recommendedName>
        <fullName evidence="7">1-acyl-sn-glycerol-3-phosphate acyltransferase</fullName>
        <ecNumber evidence="7">2.3.1.51</ecNumber>
    </recommendedName>
</protein>
<dbReference type="RefSeq" id="WP_034815775.1">
    <property type="nucleotide sequence ID" value="NZ_JANIEK010000003.1"/>
</dbReference>
<keyword evidence="7" id="KW-1208">Phospholipid metabolism</keyword>
<dbReference type="EC" id="2.3.1.51" evidence="7"/>
<proteinExistence type="inferred from homology"/>
<comment type="domain">
    <text evidence="7">The HXXXXD motif is essential for acyltransferase activity and may constitute the binding site for the phosphate moiety of the glycerol-3-phosphate.</text>
</comment>
<accession>A0ABT2KWX1</accession>
<dbReference type="PANTHER" id="PTHR10434:SF64">
    <property type="entry name" value="1-ACYL-SN-GLYCEROL-3-PHOSPHATE ACYLTRANSFERASE-RELATED"/>
    <property type="match status" value="1"/>
</dbReference>
<organism evidence="9 10">
    <name type="scientific">Exiguobacterium alkaliphilum</name>
    <dbReference type="NCBI Taxonomy" id="1428684"/>
    <lineage>
        <taxon>Bacteria</taxon>
        <taxon>Bacillati</taxon>
        <taxon>Bacillota</taxon>
        <taxon>Bacilli</taxon>
        <taxon>Bacillales</taxon>
        <taxon>Bacillales Family XII. Incertae Sedis</taxon>
        <taxon>Exiguobacterium</taxon>
    </lineage>
</organism>
<keyword evidence="3 7" id="KW-0444">Lipid biosynthesis</keyword>
<dbReference type="CDD" id="cd07989">
    <property type="entry name" value="LPLAT_AGPAT-like"/>
    <property type="match status" value="1"/>
</dbReference>
<comment type="caution">
    <text evidence="9">The sequence shown here is derived from an EMBL/GenBank/DDBJ whole genome shotgun (WGS) entry which is preliminary data.</text>
</comment>
<evidence type="ECO:0000256" key="7">
    <source>
        <dbReference type="RuleBase" id="RU361267"/>
    </source>
</evidence>
<comment type="catalytic activity">
    <reaction evidence="7">
        <text>a 1-acyl-sn-glycero-3-phosphate + an acyl-CoA = a 1,2-diacyl-sn-glycero-3-phosphate + CoA</text>
        <dbReference type="Rhea" id="RHEA:19709"/>
        <dbReference type="ChEBI" id="CHEBI:57287"/>
        <dbReference type="ChEBI" id="CHEBI:57970"/>
        <dbReference type="ChEBI" id="CHEBI:58342"/>
        <dbReference type="ChEBI" id="CHEBI:58608"/>
        <dbReference type="EC" id="2.3.1.51"/>
    </reaction>
</comment>
<evidence type="ECO:0000256" key="4">
    <source>
        <dbReference type="ARBA" id="ARBA00022679"/>
    </source>
</evidence>
<evidence type="ECO:0000256" key="1">
    <source>
        <dbReference type="ARBA" id="ARBA00005189"/>
    </source>
</evidence>
<evidence type="ECO:0000259" key="8">
    <source>
        <dbReference type="SMART" id="SM00563"/>
    </source>
</evidence>
<keyword evidence="4 7" id="KW-0808">Transferase</keyword>
<dbReference type="SUPFAM" id="SSF69593">
    <property type="entry name" value="Glycerol-3-phosphate (1)-acyltransferase"/>
    <property type="match status" value="1"/>
</dbReference>
<evidence type="ECO:0000313" key="10">
    <source>
        <dbReference type="Proteomes" id="UP001206821"/>
    </source>
</evidence>
<comment type="pathway">
    <text evidence="1">Lipid metabolism.</text>
</comment>
<keyword evidence="7" id="KW-0594">Phospholipid biosynthesis</keyword>
<dbReference type="Proteomes" id="UP001206821">
    <property type="component" value="Unassembled WGS sequence"/>
</dbReference>
<dbReference type="EMBL" id="JANIEK010000003">
    <property type="protein sequence ID" value="MCT4794185.1"/>
    <property type="molecule type" value="Genomic_DNA"/>
</dbReference>
<dbReference type="PANTHER" id="PTHR10434">
    <property type="entry name" value="1-ACYL-SN-GLYCEROL-3-PHOSPHATE ACYLTRANSFERASE"/>
    <property type="match status" value="1"/>
</dbReference>
<dbReference type="SMART" id="SM00563">
    <property type="entry name" value="PlsC"/>
    <property type="match status" value="1"/>
</dbReference>
<sequence length="233" mass="25689">MIRTAVWFFSFFAVLPVTLPFLKKASTIEVPARYRYVQDIAYKWATFLLKVAGANVRVKGLENIPNEPVVYVANHQGNFDVPIMITATKHPKAFISKIEVQKFPIIPRWMELMGCIFIDRSDRRQSIKAIRSGVETIKSGQSIIIFPEGTRSKGGPMKEFKAGSLTLATSSGAKIVPVAIQGSHHLLETKNRITPGTVDVTFLPAIDPADIPNKEVAATVEAAIRQIVEGDVS</sequence>
<comment type="similarity">
    <text evidence="2 7">Belongs to the 1-acyl-sn-glycerol-3-phosphate acyltransferase family.</text>
</comment>
<keyword evidence="6 7" id="KW-0012">Acyltransferase</keyword>
<gene>
    <name evidence="9" type="ORF">NQG31_01440</name>
</gene>
<evidence type="ECO:0000313" key="9">
    <source>
        <dbReference type="EMBL" id="MCT4794185.1"/>
    </source>
</evidence>
<dbReference type="Pfam" id="PF01553">
    <property type="entry name" value="Acyltransferase"/>
    <property type="match status" value="1"/>
</dbReference>